<dbReference type="AlphaFoldDB" id="A0A1V9Y1S4"/>
<organism evidence="2 3">
    <name type="scientific">Tropilaelaps mercedesae</name>
    <dbReference type="NCBI Taxonomy" id="418985"/>
    <lineage>
        <taxon>Eukaryota</taxon>
        <taxon>Metazoa</taxon>
        <taxon>Ecdysozoa</taxon>
        <taxon>Arthropoda</taxon>
        <taxon>Chelicerata</taxon>
        <taxon>Arachnida</taxon>
        <taxon>Acari</taxon>
        <taxon>Parasitiformes</taxon>
        <taxon>Mesostigmata</taxon>
        <taxon>Gamasina</taxon>
        <taxon>Dermanyssoidea</taxon>
        <taxon>Laelapidae</taxon>
        <taxon>Tropilaelaps</taxon>
    </lineage>
</organism>
<feature type="domain" description="Teneurin-1-4-like galactose-binding" evidence="1">
    <location>
        <begin position="63"/>
        <end position="128"/>
    </location>
</feature>
<dbReference type="Proteomes" id="UP000192247">
    <property type="component" value="Unassembled WGS sequence"/>
</dbReference>
<evidence type="ECO:0000259" key="1">
    <source>
        <dbReference type="Pfam" id="PF23093"/>
    </source>
</evidence>
<reference evidence="2 3" key="1">
    <citation type="journal article" date="2017" name="Gigascience">
        <title>Draft genome of the honey bee ectoparasitic mite, Tropilaelaps mercedesae, is shaped by the parasitic life history.</title>
        <authorList>
            <person name="Dong X."/>
            <person name="Armstrong S.D."/>
            <person name="Xia D."/>
            <person name="Makepeace B.L."/>
            <person name="Darby A.C."/>
            <person name="Kadowaki T."/>
        </authorList>
    </citation>
    <scope>NUCLEOTIDE SEQUENCE [LARGE SCALE GENOMIC DNA]</scope>
    <source>
        <strain evidence="2">Wuxi-XJTLU</strain>
    </source>
</reference>
<dbReference type="InParanoid" id="A0A1V9Y1S4"/>
<evidence type="ECO:0000313" key="3">
    <source>
        <dbReference type="Proteomes" id="UP000192247"/>
    </source>
</evidence>
<proteinExistence type="predicted"/>
<evidence type="ECO:0000313" key="2">
    <source>
        <dbReference type="EMBL" id="OQR79686.1"/>
    </source>
</evidence>
<accession>A0A1V9Y1S4</accession>
<protein>
    <submittedName>
        <fullName evidence="2">Teneurin-3-like</fullName>
    </submittedName>
</protein>
<dbReference type="EMBL" id="MNPL01000815">
    <property type="protein sequence ID" value="OQR79686.1"/>
    <property type="molecule type" value="Genomic_DNA"/>
</dbReference>
<keyword evidence="3" id="KW-1185">Reference proteome</keyword>
<dbReference type="OrthoDB" id="6425750at2759"/>
<name>A0A1V9Y1S4_9ACAR</name>
<gene>
    <name evidence="2" type="ORF">BIW11_02521</name>
</gene>
<comment type="caution">
    <text evidence="2">The sequence shown here is derived from an EMBL/GenBank/DDBJ whole genome shotgun (WGS) entry which is preliminary data.</text>
</comment>
<sequence length="191" mass="21600">MLMKAVGGDDNESDGQWDDADLLQLPTRIRVQFEDAKQTSFHKLNFQSSGPSSTNWDYALSYWSSSHLVPTHTRYDFSEILNARSSGIRTRKAATTQEMVSIEFIHFLDRGRWYLSIYNDGDQQEEISPRFHVLMSVMVTERATWANAIAIHSTQENRAPTNYVPYCVMAAARTLEVDASVNLAGKVSSVN</sequence>
<dbReference type="Pfam" id="PF23093">
    <property type="entry name" value="GBD_Tenm3"/>
    <property type="match status" value="1"/>
</dbReference>
<dbReference type="STRING" id="418985.A0A1V9Y1S4"/>
<dbReference type="InterPro" id="IPR057629">
    <property type="entry name" value="Teneurin1-4_GBD"/>
</dbReference>